<dbReference type="InterPro" id="IPR043128">
    <property type="entry name" value="Rev_trsase/Diguanyl_cyclase"/>
</dbReference>
<dbReference type="CDD" id="cd09279">
    <property type="entry name" value="RNase_HI_like"/>
    <property type="match status" value="1"/>
</dbReference>
<feature type="domain" description="Reverse transcriptase" evidence="2">
    <location>
        <begin position="551"/>
        <end position="730"/>
    </location>
</feature>
<evidence type="ECO:0000259" key="3">
    <source>
        <dbReference type="PROSITE" id="PS50994"/>
    </source>
</evidence>
<dbReference type="PROSITE" id="PS50878">
    <property type="entry name" value="RT_POL"/>
    <property type="match status" value="1"/>
</dbReference>
<feature type="compositionally biased region" description="Basic and acidic residues" evidence="1">
    <location>
        <begin position="249"/>
        <end position="258"/>
    </location>
</feature>
<dbReference type="GO" id="GO:0003676">
    <property type="term" value="F:nucleic acid binding"/>
    <property type="evidence" value="ECO:0007669"/>
    <property type="project" value="InterPro"/>
</dbReference>
<evidence type="ECO:0000259" key="2">
    <source>
        <dbReference type="PROSITE" id="PS50878"/>
    </source>
</evidence>
<evidence type="ECO:0000313" key="4">
    <source>
        <dbReference type="EMBL" id="SPD15816.1"/>
    </source>
</evidence>
<dbReference type="Pfam" id="PF00078">
    <property type="entry name" value="RVT_1"/>
    <property type="match status" value="1"/>
</dbReference>
<feature type="region of interest" description="Disordered" evidence="1">
    <location>
        <begin position="249"/>
        <end position="278"/>
    </location>
</feature>
<dbReference type="Pfam" id="PF13456">
    <property type="entry name" value="RVT_3"/>
    <property type="match status" value="1"/>
</dbReference>
<dbReference type="SUPFAM" id="SSF53098">
    <property type="entry name" value="Ribonuclease H-like"/>
    <property type="match status" value="2"/>
</dbReference>
<dbReference type="GO" id="GO:0015074">
    <property type="term" value="P:DNA integration"/>
    <property type="evidence" value="ECO:0007669"/>
    <property type="project" value="InterPro"/>
</dbReference>
<dbReference type="SUPFAM" id="SSF56672">
    <property type="entry name" value="DNA/RNA polymerases"/>
    <property type="match status" value="1"/>
</dbReference>
<gene>
    <name evidence="4" type="ORF">FSB_LOCUS43698</name>
</gene>
<accession>A0A2N9HNR7</accession>
<protein>
    <submittedName>
        <fullName evidence="4">Uncharacterized protein</fullName>
    </submittedName>
</protein>
<dbReference type="EMBL" id="OIVN01004166">
    <property type="protein sequence ID" value="SPD15816.1"/>
    <property type="molecule type" value="Genomic_DNA"/>
</dbReference>
<dbReference type="Gene3D" id="3.30.70.270">
    <property type="match status" value="2"/>
</dbReference>
<dbReference type="PANTHER" id="PTHR48475">
    <property type="entry name" value="RIBONUCLEASE H"/>
    <property type="match status" value="1"/>
</dbReference>
<dbReference type="InterPro" id="IPR005162">
    <property type="entry name" value="Retrotrans_gag_dom"/>
</dbReference>
<dbReference type="GO" id="GO:0004523">
    <property type="term" value="F:RNA-DNA hybrid ribonuclease activity"/>
    <property type="evidence" value="ECO:0007669"/>
    <property type="project" value="InterPro"/>
</dbReference>
<dbReference type="Pfam" id="PF00665">
    <property type="entry name" value="rve"/>
    <property type="match status" value="1"/>
</dbReference>
<dbReference type="InterPro" id="IPR036397">
    <property type="entry name" value="RNaseH_sf"/>
</dbReference>
<name>A0A2N9HNR7_FAGSY</name>
<evidence type="ECO:0000256" key="1">
    <source>
        <dbReference type="SAM" id="MobiDB-lite"/>
    </source>
</evidence>
<dbReference type="CDD" id="cd01647">
    <property type="entry name" value="RT_LTR"/>
    <property type="match status" value="1"/>
</dbReference>
<proteinExistence type="predicted"/>
<dbReference type="InterPro" id="IPR012337">
    <property type="entry name" value="RNaseH-like_sf"/>
</dbReference>
<dbReference type="Gene3D" id="3.30.420.10">
    <property type="entry name" value="Ribonuclease H-like superfamily/Ribonuclease H"/>
    <property type="match status" value="2"/>
</dbReference>
<sequence>MPSLENFDGTKDPLDHLESFKTMMCLQGVPDEIMCCAFPTTLKGPARIWFKKLIPGSVGSFAQLSRSFFNHFIGGQRCGRPTTHLLNVRQREGETLRSYLTRFNKETLLVDGADDKVAQRYMNGEDALQARDTGKKRRNDYADCSNETLESKPKMQRNPGKKREDRSRRGSNERFNHFTPLNALVDCIFMQIKDDPALRWPGKLLTNPDRRAKDKYCRFHRDHGHNTEDCYYLKRQIEELIKQGKLQRFVERDQRDGRPPQARPQRPPVEDRPRPPMGEIHMINGGVAAGGTSRSSRKAYARQIHNVLVTQKANKTPRLEDLPITFTEEDARKVVHPHDDALVVTLEIAGTSVYPLGIISLQIVAGTYPKQATKKVEFLVVDCPSAYNVIIGRPTLNRLRAVTSTYHLLVRFPTEQGIGEMKGDQAMARECYLTSVSADQVHQTLIVEERRNFTEPTEKLEEITLTEGNEKRRTRIGTTMPAEIRGSIVQFLRENADVFAWSHEDMPGISTEVMVHKLNVNPSVHPVKQKRRVFAPERNEAVMTEVDKLLTAGFIREVYYPEWLANDVMVKKPNGKWRMCVDFTDLNKACPKDSYPLPRIDQLVDSTAGHKLLSFMDAFSGYNQIQMEEEDQEKTAFITSRGLFCYKVMPFGLKNAGATYQRLVNKMFHDQIGRNVEVYVDDMLVKSKENEDHLTDLKETFQALRTYNMKLNPEKCAFGVSSGKFLGFMVSQRGIEANPDKIKAILEMSPPTTVKEVQSLTGKAAALNRFVSRSTDKCLPFFKILRKAFQWTEECQRAFEELKVYLSSPPLLSPSKTGEELYLYLAVSSSAVSSALIREEERVQKPVYYTSRALKGAEERYSNMEKLAFALLIASRKLRPYFQAHSIVVLTDYPLRKAMNKPDAAGRLIQWSIEMSEFDIDYRPRTAIKAQALADFIAEFTHPWEEEGEPEQLEIWTANIDGSSTKEMGGAGIVLVSPEKDKFEYAIQLRFRATNNEAEYEALLARLKLSKKMGVKNLTIKSNSQLVIGQKVEFVQIPREENVDADRLARLASSGEECDGFLEIQGRPSIEEETVNSIKDNVSWMSPIVRYLKEGRLPTDKTEARKLRIRASHFQLLDGILYKMGFSRPHLRCLSPEEANYVIREVGTKQAKFLVVAIDYFTKWVEAEPLATITEKNVKNFVWKGVICRFGIPRVLVSDNGRQFDNGPFRELCAQLNIKNHYSSPRHPQANGQVEVTNRTLLKQIKTRLEGAKVEIGLTTLRTTFHKEEENEGQLRLNLDLLDETRDKVARRIALYQEKMAKYYNTKVKLRRFEIGDWVLRKVTQATKDPSQGKLGPNWEGPYKVIQYYRRGTYHLEDRHGKKLPHPWNAEHLKKYYP</sequence>
<feature type="domain" description="Integrase catalytic" evidence="3">
    <location>
        <begin position="1125"/>
        <end position="1294"/>
    </location>
</feature>
<dbReference type="InterPro" id="IPR002156">
    <property type="entry name" value="RNaseH_domain"/>
</dbReference>
<dbReference type="PANTHER" id="PTHR48475:SF2">
    <property type="entry name" value="RIBONUCLEASE H"/>
    <property type="match status" value="1"/>
</dbReference>
<feature type="compositionally biased region" description="Basic and acidic residues" evidence="1">
    <location>
        <begin position="161"/>
        <end position="174"/>
    </location>
</feature>
<dbReference type="InterPro" id="IPR001584">
    <property type="entry name" value="Integrase_cat-core"/>
</dbReference>
<dbReference type="InterPro" id="IPR041577">
    <property type="entry name" value="RT_RNaseH_2"/>
</dbReference>
<organism evidence="4">
    <name type="scientific">Fagus sylvatica</name>
    <name type="common">Beechnut</name>
    <dbReference type="NCBI Taxonomy" id="28930"/>
    <lineage>
        <taxon>Eukaryota</taxon>
        <taxon>Viridiplantae</taxon>
        <taxon>Streptophyta</taxon>
        <taxon>Embryophyta</taxon>
        <taxon>Tracheophyta</taxon>
        <taxon>Spermatophyta</taxon>
        <taxon>Magnoliopsida</taxon>
        <taxon>eudicotyledons</taxon>
        <taxon>Gunneridae</taxon>
        <taxon>Pentapetalae</taxon>
        <taxon>rosids</taxon>
        <taxon>fabids</taxon>
        <taxon>Fagales</taxon>
        <taxon>Fagaceae</taxon>
        <taxon>Fagus</taxon>
    </lineage>
</organism>
<feature type="region of interest" description="Disordered" evidence="1">
    <location>
        <begin position="124"/>
        <end position="174"/>
    </location>
</feature>
<dbReference type="Pfam" id="PF17919">
    <property type="entry name" value="RT_RNaseH_2"/>
    <property type="match status" value="1"/>
</dbReference>
<dbReference type="InterPro" id="IPR043502">
    <property type="entry name" value="DNA/RNA_pol_sf"/>
</dbReference>
<dbReference type="Pfam" id="PF03732">
    <property type="entry name" value="Retrotrans_gag"/>
    <property type="match status" value="1"/>
</dbReference>
<dbReference type="Gene3D" id="3.10.10.10">
    <property type="entry name" value="HIV Type 1 Reverse Transcriptase, subunit A, domain 1"/>
    <property type="match status" value="1"/>
</dbReference>
<reference evidence="4" key="1">
    <citation type="submission" date="2018-02" db="EMBL/GenBank/DDBJ databases">
        <authorList>
            <person name="Cohen D.B."/>
            <person name="Kent A.D."/>
        </authorList>
    </citation>
    <scope>NUCLEOTIDE SEQUENCE</scope>
</reference>
<dbReference type="InterPro" id="IPR000477">
    <property type="entry name" value="RT_dom"/>
</dbReference>
<dbReference type="PROSITE" id="PS50994">
    <property type="entry name" value="INTEGRASE"/>
    <property type="match status" value="1"/>
</dbReference>